<dbReference type="Proteomes" id="UP000324897">
    <property type="component" value="Chromosome 2"/>
</dbReference>
<evidence type="ECO:0000313" key="2">
    <source>
        <dbReference type="Proteomes" id="UP000324897"/>
    </source>
</evidence>
<protein>
    <submittedName>
        <fullName evidence="1">Uncharacterized protein</fullName>
    </submittedName>
</protein>
<comment type="caution">
    <text evidence="1">The sequence shown here is derived from an EMBL/GenBank/DDBJ whole genome shotgun (WGS) entry which is preliminary data.</text>
</comment>
<evidence type="ECO:0000313" key="1">
    <source>
        <dbReference type="EMBL" id="TVU26522.1"/>
    </source>
</evidence>
<sequence length="215" mass="24380">MVHTLFWLYSVLQRGAREGACRDSSLILIHHQPSNAVSSFCFLQVGWSSSHCFMGAAGHSVHTRQLFDVMPPCIVCLSSFDLPMLHCVWKGREKGGRKKYKEANESLWNFIRSSHPGAHIFLLSSSFCHFKETLNAKYKSLRSRQLLVLFSPFTILVTSTNRLRNLLVLNERSTSRSNKTWQLQSGRHSVKQLSGAPKILEFVVLMSLCLLLSAQ</sequence>
<name>A0A5J9URT5_9POAL</name>
<dbReference type="Gramene" id="TVU26522">
    <property type="protein sequence ID" value="TVU26522"/>
    <property type="gene ID" value="EJB05_29072"/>
</dbReference>
<proteinExistence type="predicted"/>
<dbReference type="EMBL" id="RWGY01000013">
    <property type="protein sequence ID" value="TVU26522.1"/>
    <property type="molecule type" value="Genomic_DNA"/>
</dbReference>
<organism evidence="1 2">
    <name type="scientific">Eragrostis curvula</name>
    <name type="common">weeping love grass</name>
    <dbReference type="NCBI Taxonomy" id="38414"/>
    <lineage>
        <taxon>Eukaryota</taxon>
        <taxon>Viridiplantae</taxon>
        <taxon>Streptophyta</taxon>
        <taxon>Embryophyta</taxon>
        <taxon>Tracheophyta</taxon>
        <taxon>Spermatophyta</taxon>
        <taxon>Magnoliopsida</taxon>
        <taxon>Liliopsida</taxon>
        <taxon>Poales</taxon>
        <taxon>Poaceae</taxon>
        <taxon>PACMAD clade</taxon>
        <taxon>Chloridoideae</taxon>
        <taxon>Eragrostideae</taxon>
        <taxon>Eragrostidinae</taxon>
        <taxon>Eragrostis</taxon>
    </lineage>
</organism>
<gene>
    <name evidence="1" type="ORF">EJB05_29072</name>
</gene>
<dbReference type="AlphaFoldDB" id="A0A5J9URT5"/>
<reference evidence="1 2" key="1">
    <citation type="journal article" date="2019" name="Sci. Rep.">
        <title>A high-quality genome of Eragrostis curvula grass provides insights into Poaceae evolution and supports new strategies to enhance forage quality.</title>
        <authorList>
            <person name="Carballo J."/>
            <person name="Santos B.A.C.M."/>
            <person name="Zappacosta D."/>
            <person name="Garbus I."/>
            <person name="Selva J.P."/>
            <person name="Gallo C.A."/>
            <person name="Diaz A."/>
            <person name="Albertini E."/>
            <person name="Caccamo M."/>
            <person name="Echenique V."/>
        </authorList>
    </citation>
    <scope>NUCLEOTIDE SEQUENCE [LARGE SCALE GENOMIC DNA]</scope>
    <source>
        <strain evidence="2">cv. Victoria</strain>
        <tissue evidence="1">Leaf</tissue>
    </source>
</reference>
<keyword evidence="2" id="KW-1185">Reference proteome</keyword>
<accession>A0A5J9URT5</accession>